<gene>
    <name evidence="1" type="ORF">AVEN_209419_1</name>
</gene>
<dbReference type="AlphaFoldDB" id="A0A4Y2J7Y8"/>
<name>A0A4Y2J7Y8_ARAVE</name>
<comment type="caution">
    <text evidence="1">The sequence shown here is derived from an EMBL/GenBank/DDBJ whole genome shotgun (WGS) entry which is preliminary data.</text>
</comment>
<dbReference type="EMBL" id="BGPR01003232">
    <property type="protein sequence ID" value="GBM85408.1"/>
    <property type="molecule type" value="Genomic_DNA"/>
</dbReference>
<organism evidence="1 2">
    <name type="scientific">Araneus ventricosus</name>
    <name type="common">Orbweaver spider</name>
    <name type="synonym">Epeira ventricosa</name>
    <dbReference type="NCBI Taxonomy" id="182803"/>
    <lineage>
        <taxon>Eukaryota</taxon>
        <taxon>Metazoa</taxon>
        <taxon>Ecdysozoa</taxon>
        <taxon>Arthropoda</taxon>
        <taxon>Chelicerata</taxon>
        <taxon>Arachnida</taxon>
        <taxon>Araneae</taxon>
        <taxon>Araneomorphae</taxon>
        <taxon>Entelegynae</taxon>
        <taxon>Araneoidea</taxon>
        <taxon>Araneidae</taxon>
        <taxon>Araneus</taxon>
    </lineage>
</organism>
<sequence length="96" mass="10954">MKLLAGRPDSALRPQHTDKFSNRKHEFVLKKWCFTIEMNGDWSILSVRGAKLVLSGEKIARVLWALDLSQVARCPFSPQFIHTCDKTSLQGQVWIA</sequence>
<protein>
    <submittedName>
        <fullName evidence="1">Uncharacterized protein</fullName>
    </submittedName>
</protein>
<reference evidence="1 2" key="1">
    <citation type="journal article" date="2019" name="Sci. Rep.">
        <title>Orb-weaving spider Araneus ventricosus genome elucidates the spidroin gene catalogue.</title>
        <authorList>
            <person name="Kono N."/>
            <person name="Nakamura H."/>
            <person name="Ohtoshi R."/>
            <person name="Moran D.A.P."/>
            <person name="Shinohara A."/>
            <person name="Yoshida Y."/>
            <person name="Fujiwara M."/>
            <person name="Mori M."/>
            <person name="Tomita M."/>
            <person name="Arakawa K."/>
        </authorList>
    </citation>
    <scope>NUCLEOTIDE SEQUENCE [LARGE SCALE GENOMIC DNA]</scope>
</reference>
<keyword evidence="2" id="KW-1185">Reference proteome</keyword>
<accession>A0A4Y2J7Y8</accession>
<dbReference type="Proteomes" id="UP000499080">
    <property type="component" value="Unassembled WGS sequence"/>
</dbReference>
<evidence type="ECO:0000313" key="2">
    <source>
        <dbReference type="Proteomes" id="UP000499080"/>
    </source>
</evidence>
<proteinExistence type="predicted"/>
<evidence type="ECO:0000313" key="1">
    <source>
        <dbReference type="EMBL" id="GBM85408.1"/>
    </source>
</evidence>